<gene>
    <name evidence="2" type="ORF">CS528_00800</name>
</gene>
<dbReference type="Proteomes" id="UP000232226">
    <property type="component" value="Chromosome"/>
</dbReference>
<dbReference type="PROSITE" id="PS51257">
    <property type="entry name" value="PROKAR_LIPOPROTEIN"/>
    <property type="match status" value="1"/>
</dbReference>
<evidence type="ECO:0000313" key="2">
    <source>
        <dbReference type="EMBL" id="ATQ35857.1"/>
    </source>
</evidence>
<dbReference type="NCBIfam" id="NF038029">
    <property type="entry name" value="LP_plasma"/>
    <property type="match status" value="1"/>
</dbReference>
<feature type="signal peptide" evidence="1">
    <location>
        <begin position="1"/>
        <end position="20"/>
    </location>
</feature>
<evidence type="ECO:0008006" key="4">
    <source>
        <dbReference type="Google" id="ProtNLM"/>
    </source>
</evidence>
<protein>
    <recommendedName>
        <fullName evidence="4">MOLPALP family lipoprotein</fullName>
    </recommendedName>
</protein>
<dbReference type="AlphaFoldDB" id="A0A3S5Y0G5"/>
<evidence type="ECO:0000256" key="1">
    <source>
        <dbReference type="SAM" id="SignalP"/>
    </source>
</evidence>
<dbReference type="EMBL" id="CP024411">
    <property type="protein sequence ID" value="ATQ35857.1"/>
    <property type="molecule type" value="Genomic_DNA"/>
</dbReference>
<accession>A0A3S5Y0G5</accession>
<feature type="chain" id="PRO_5018526706" description="MOLPALP family lipoprotein" evidence="1">
    <location>
        <begin position="21"/>
        <end position="830"/>
    </location>
</feature>
<organism evidence="2 3">
    <name type="scientific">Mesoplasma entomophilum</name>
    <dbReference type="NCBI Taxonomy" id="2149"/>
    <lineage>
        <taxon>Bacteria</taxon>
        <taxon>Bacillati</taxon>
        <taxon>Mycoplasmatota</taxon>
        <taxon>Mollicutes</taxon>
        <taxon>Entomoplasmatales</taxon>
        <taxon>Entomoplasmataceae</taxon>
        <taxon>Mesoplasma</taxon>
    </lineage>
</organism>
<dbReference type="InterPro" id="IPR054816">
    <property type="entry name" value="Lipoprotein_mollicutes-type_CS"/>
</dbReference>
<name>A0A3S5Y0G5_9MOLU</name>
<keyword evidence="3" id="KW-1185">Reference proteome</keyword>
<proteinExistence type="predicted"/>
<sequence length="830" mass="94217">MKKLITLISAASISATPAMAVVSCKYVDTVQKSIDNKLAEVMSSTSNYFKGAILANSKGYNGQDVDKYISNLSVRDITQNSKDTTSFSKLFSSLLDTSQTNEYMNKNVYTKDDFNNPKPENPLAEKLSVIQKAYNEIYKLIGVSFDPMVWNDLLPILLKSVNDDTSFSIQEIMSKITSSLSIMKEVKVPNYKELIKMGIKTNRDLQMYFSSQLTTFIANLFGKDIPEDLYFDFSVEHEDIRKDFYNWNKEQMSKIFINDKTSEKITVSFTSQSLALLFNALFGINWYIQNFTTDEYNLKSTDMIDDNHVFSKTKTNLEIISEINNKKIEESIIDATNIDGLVQLFYDLFSGEKDKDSYKLLRTFKILFQVDNDIITGNEKLEFKTKILKTTKTTLDIELGEWATNGQTENGALNTFLSSTINGIITGFITNKIDKDGGILKFLNRIGLGPEQLGGVASGIISSMLSGIDMTHFFKTFISQLTVSLNHIKEWNSILINEDIKNKIEWLIKKMSEIQEKYKWIIKDNGIFTNKFLGYLANTDIRTIMHVLGLTNELPIELPKISLKQLINVQLTSNIKLGDILTLGTNAASYLIALLGKGVAPKLVNIAEAFQDTRLFQNNDFEIKNAIGTTISYHDEELGLDERLILKDANGVEYTYTFVLASKLFTNEGWTVTIPAGKESGLSEKRTFSNLQAGKWLMGLGVETKTGIDWLQFRPGTILYSVSQLWNYETGNLIKDVMKSINEILILINNMFDDKNKASYLPDLNYLYFSTKLVSYTNFKNKKDESTIKYEINYKNGGINNTYIVELLLPKITATNNDVKYQIQNFEIKK</sequence>
<evidence type="ECO:0000313" key="3">
    <source>
        <dbReference type="Proteomes" id="UP000232226"/>
    </source>
</evidence>
<dbReference type="KEGG" id="ment:CS528_00800"/>
<keyword evidence="1" id="KW-0732">Signal</keyword>
<reference evidence="2 3" key="1">
    <citation type="submission" date="2017-10" db="EMBL/GenBank/DDBJ databases">
        <title>Complete Genome Sequence of Mesoplasma entomophilum.</title>
        <authorList>
            <person name="Knight T.F."/>
            <person name="Citino T."/>
            <person name="Rubinstein R."/>
            <person name="Neuschaefer Z."/>
        </authorList>
    </citation>
    <scope>NUCLEOTIDE SEQUENCE [LARGE SCALE GENOMIC DNA]</scope>
    <source>
        <strain evidence="2 3">TAC</strain>
    </source>
</reference>